<evidence type="ECO:0000313" key="1">
    <source>
        <dbReference type="EMBL" id="TWT36502.1"/>
    </source>
</evidence>
<dbReference type="RefSeq" id="WP_146563454.1">
    <property type="nucleotide sequence ID" value="NZ_SIHJ01000001.1"/>
</dbReference>
<dbReference type="AlphaFoldDB" id="A0A5C5VFS2"/>
<accession>A0A5C5VFS2</accession>
<organism evidence="1 2">
    <name type="scientific">Posidoniimonas corsicana</name>
    <dbReference type="NCBI Taxonomy" id="1938618"/>
    <lineage>
        <taxon>Bacteria</taxon>
        <taxon>Pseudomonadati</taxon>
        <taxon>Planctomycetota</taxon>
        <taxon>Planctomycetia</taxon>
        <taxon>Pirellulales</taxon>
        <taxon>Lacipirellulaceae</taxon>
        <taxon>Posidoniimonas</taxon>
    </lineage>
</organism>
<gene>
    <name evidence="1" type="ORF">KOR34_14080</name>
</gene>
<sequence>MPLAHTLAGKLNAAQIDGTVVSASENGEKLVVRVDRAGTLALSLFELRLETNKLTGAPMPHVRLVAQQLTDKITYLLEPICPVEADAEACVVQLRSTKPQQDDASLAYYELLVRTGGSISLHRYEKPRGGLRREVAMQLTKEVVNRLAGDFLAAVS</sequence>
<keyword evidence="2" id="KW-1185">Reference proteome</keyword>
<name>A0A5C5VFS2_9BACT</name>
<comment type="caution">
    <text evidence="1">The sequence shown here is derived from an EMBL/GenBank/DDBJ whole genome shotgun (WGS) entry which is preliminary data.</text>
</comment>
<dbReference type="OrthoDB" id="282548at2"/>
<dbReference type="Proteomes" id="UP000316714">
    <property type="component" value="Unassembled WGS sequence"/>
</dbReference>
<dbReference type="EMBL" id="SIHJ01000001">
    <property type="protein sequence ID" value="TWT36502.1"/>
    <property type="molecule type" value="Genomic_DNA"/>
</dbReference>
<protein>
    <submittedName>
        <fullName evidence="1">Uncharacterized protein</fullName>
    </submittedName>
</protein>
<evidence type="ECO:0000313" key="2">
    <source>
        <dbReference type="Proteomes" id="UP000316714"/>
    </source>
</evidence>
<reference evidence="1 2" key="1">
    <citation type="submission" date="2019-02" db="EMBL/GenBank/DDBJ databases">
        <title>Deep-cultivation of Planctomycetes and their phenomic and genomic characterization uncovers novel biology.</title>
        <authorList>
            <person name="Wiegand S."/>
            <person name="Jogler M."/>
            <person name="Boedeker C."/>
            <person name="Pinto D."/>
            <person name="Vollmers J."/>
            <person name="Rivas-Marin E."/>
            <person name="Kohn T."/>
            <person name="Peeters S.H."/>
            <person name="Heuer A."/>
            <person name="Rast P."/>
            <person name="Oberbeckmann S."/>
            <person name="Bunk B."/>
            <person name="Jeske O."/>
            <person name="Meyerdierks A."/>
            <person name="Storesund J.E."/>
            <person name="Kallscheuer N."/>
            <person name="Luecker S."/>
            <person name="Lage O.M."/>
            <person name="Pohl T."/>
            <person name="Merkel B.J."/>
            <person name="Hornburger P."/>
            <person name="Mueller R.-W."/>
            <person name="Bruemmer F."/>
            <person name="Labrenz M."/>
            <person name="Spormann A.M."/>
            <person name="Op Den Camp H."/>
            <person name="Overmann J."/>
            <person name="Amann R."/>
            <person name="Jetten M.S.M."/>
            <person name="Mascher T."/>
            <person name="Medema M.H."/>
            <person name="Devos D.P."/>
            <person name="Kaster A.-K."/>
            <person name="Ovreas L."/>
            <person name="Rohde M."/>
            <person name="Galperin M.Y."/>
            <person name="Jogler C."/>
        </authorList>
    </citation>
    <scope>NUCLEOTIDE SEQUENCE [LARGE SCALE GENOMIC DNA]</scope>
    <source>
        <strain evidence="1 2">KOR34</strain>
    </source>
</reference>
<proteinExistence type="predicted"/>